<proteinExistence type="predicted"/>
<evidence type="ECO:0000313" key="11">
    <source>
        <dbReference type="Proteomes" id="UP000053707"/>
    </source>
</evidence>
<dbReference type="InterPro" id="IPR039261">
    <property type="entry name" value="FNR_nucleotide-bd"/>
</dbReference>
<dbReference type="PROSITE" id="PS51085">
    <property type="entry name" value="2FE2S_FER_2"/>
    <property type="match status" value="1"/>
</dbReference>
<comment type="cofactor">
    <cofactor evidence="1">
        <name>FAD</name>
        <dbReference type="ChEBI" id="CHEBI:57692"/>
    </cofactor>
</comment>
<protein>
    <submittedName>
        <fullName evidence="10">Ferredoxin</fullName>
    </submittedName>
</protein>
<keyword evidence="11" id="KW-1185">Reference proteome</keyword>
<keyword evidence="6" id="KW-0408">Iron</keyword>
<evidence type="ECO:0000256" key="4">
    <source>
        <dbReference type="ARBA" id="ARBA00022723"/>
    </source>
</evidence>
<dbReference type="SUPFAM" id="SSF52343">
    <property type="entry name" value="Ferredoxin reductase-like, C-terminal NADP-linked domain"/>
    <property type="match status" value="1"/>
</dbReference>
<evidence type="ECO:0000259" key="9">
    <source>
        <dbReference type="PROSITE" id="PS51384"/>
    </source>
</evidence>
<organism evidence="10 11">
    <name type="scientific">Mycobacterium lehmannii</name>
    <dbReference type="NCBI Taxonomy" id="2048550"/>
    <lineage>
        <taxon>Bacteria</taxon>
        <taxon>Bacillati</taxon>
        <taxon>Actinomycetota</taxon>
        <taxon>Actinomycetes</taxon>
        <taxon>Mycobacteriales</taxon>
        <taxon>Mycobacteriaceae</taxon>
        <taxon>Mycobacterium</taxon>
    </lineage>
</organism>
<dbReference type="CDD" id="cd00207">
    <property type="entry name" value="fer2"/>
    <property type="match status" value="1"/>
</dbReference>
<feature type="domain" description="FAD-binding FR-type" evidence="9">
    <location>
        <begin position="51"/>
        <end position="155"/>
    </location>
</feature>
<dbReference type="GO" id="GO:0051537">
    <property type="term" value="F:2 iron, 2 sulfur cluster binding"/>
    <property type="evidence" value="ECO:0007669"/>
    <property type="project" value="UniProtKB-KW"/>
</dbReference>
<gene>
    <name evidence="10" type="ORF">AU192_10360</name>
</gene>
<dbReference type="Pfam" id="PF00111">
    <property type="entry name" value="Fer2"/>
    <property type="match status" value="1"/>
</dbReference>
<evidence type="ECO:0000256" key="1">
    <source>
        <dbReference type="ARBA" id="ARBA00001974"/>
    </source>
</evidence>
<reference evidence="10 11" key="1">
    <citation type="submission" date="2016-01" db="EMBL/GenBank/DDBJ databases">
        <authorList>
            <consortium name="TB Trials Study Group"/>
            <person name="Sutton G."/>
            <person name="Brinkac L."/>
            <person name="Sanka R."/>
            <person name="Adams M."/>
            <person name="Lau E.L."/>
            <person name="Macaden R."/>
            <person name="Grewal H.M.S."/>
        </authorList>
    </citation>
    <scope>NUCLEOTIDE SEQUENCE [LARGE SCALE GENOMIC DNA]</scope>
    <source>
        <strain evidence="10 11">IS-1744</strain>
    </source>
</reference>
<feature type="domain" description="2Fe-2S ferredoxin-type" evidence="8">
    <location>
        <begin position="283"/>
        <end position="368"/>
    </location>
</feature>
<evidence type="ECO:0000313" key="10">
    <source>
        <dbReference type="EMBL" id="KUI20877.1"/>
    </source>
</evidence>
<dbReference type="InterPro" id="IPR036010">
    <property type="entry name" value="2Fe-2S_ferredoxin-like_sf"/>
</dbReference>
<keyword evidence="7" id="KW-0411">Iron-sulfur</keyword>
<dbReference type="PROSITE" id="PS51384">
    <property type="entry name" value="FAD_FR"/>
    <property type="match status" value="1"/>
</dbReference>
<dbReference type="AlphaFoldDB" id="A0A101ADZ5"/>
<dbReference type="InterPro" id="IPR001041">
    <property type="entry name" value="2Fe-2S_ferredoxin-type"/>
</dbReference>
<dbReference type="Gene3D" id="2.40.30.10">
    <property type="entry name" value="Translation factors"/>
    <property type="match status" value="1"/>
</dbReference>
<dbReference type="GO" id="GO:0016491">
    <property type="term" value="F:oxidoreductase activity"/>
    <property type="evidence" value="ECO:0007669"/>
    <property type="project" value="UniProtKB-KW"/>
</dbReference>
<dbReference type="PROSITE" id="PS00197">
    <property type="entry name" value="2FE2S_FER_1"/>
    <property type="match status" value="1"/>
</dbReference>
<keyword evidence="4" id="KW-0479">Metal-binding</keyword>
<dbReference type="Gene3D" id="3.40.50.80">
    <property type="entry name" value="Nucleotide-binding domain of ferredoxin-NADP reductase (FNR) module"/>
    <property type="match status" value="1"/>
</dbReference>
<dbReference type="EMBL" id="LQIR01000001">
    <property type="protein sequence ID" value="KUI20877.1"/>
    <property type="molecule type" value="Genomic_DNA"/>
</dbReference>
<name>A0A101ADZ5_9MYCO</name>
<evidence type="ECO:0000256" key="7">
    <source>
        <dbReference type="ARBA" id="ARBA00023014"/>
    </source>
</evidence>
<dbReference type="PANTHER" id="PTHR47354:SF1">
    <property type="entry name" value="CARNITINE MONOOXYGENASE REDUCTASE SUBUNIT"/>
    <property type="match status" value="1"/>
</dbReference>
<dbReference type="InterPro" id="IPR012675">
    <property type="entry name" value="Beta-grasp_dom_sf"/>
</dbReference>
<evidence type="ECO:0000256" key="6">
    <source>
        <dbReference type="ARBA" id="ARBA00023004"/>
    </source>
</evidence>
<sequence>MGLRERYRQLPAHPLRPGRRYAMIGIADVVINSMEALAGAVRKVTPPRELDRTLILRVAEREVVARDENVVALTLVAADGEPLPRWHPGSHIDITLPSGLVRQYSLCGDPARADSYRIAVRRIPDGGGGSIEVHEGLHAGATVTSHGPRNAFPLTVPGYGSPTRRLRFVAGGIGITPILPMLRLAQALGVEWSMVYTGRSHDSLPFIEEVAWFGSRVQIRTDDVDGLPAADDLLGDCPDGTAVYACGPAAMLTVIRERLVGRDNVELHFERFAAPPVEDGTNFSVTVAAHGQTIDVGAEETLLAALRRSGVQAPYSCQQGFCGTCRTRVLAGAVDHRDTLLTDTERDGGLMLICISRAAEGSHLTLEL</sequence>
<dbReference type="Proteomes" id="UP000053707">
    <property type="component" value="Unassembled WGS sequence"/>
</dbReference>
<dbReference type="CDD" id="cd06185">
    <property type="entry name" value="PDR_like"/>
    <property type="match status" value="1"/>
</dbReference>
<dbReference type="InterPro" id="IPR017927">
    <property type="entry name" value="FAD-bd_FR_type"/>
</dbReference>
<keyword evidence="5" id="KW-0560">Oxidoreductase</keyword>
<dbReference type="InterPro" id="IPR017938">
    <property type="entry name" value="Riboflavin_synthase-like_b-brl"/>
</dbReference>
<dbReference type="SUPFAM" id="SSF54292">
    <property type="entry name" value="2Fe-2S ferredoxin-like"/>
    <property type="match status" value="1"/>
</dbReference>
<evidence type="ECO:0000259" key="8">
    <source>
        <dbReference type="PROSITE" id="PS51085"/>
    </source>
</evidence>
<comment type="caution">
    <text evidence="10">The sequence shown here is derived from an EMBL/GenBank/DDBJ whole genome shotgun (WGS) entry which is preliminary data.</text>
</comment>
<accession>A0A101ADZ5</accession>
<dbReference type="InterPro" id="IPR050415">
    <property type="entry name" value="MRET"/>
</dbReference>
<dbReference type="SUPFAM" id="SSF63380">
    <property type="entry name" value="Riboflavin synthase domain-like"/>
    <property type="match status" value="1"/>
</dbReference>
<dbReference type="PRINTS" id="PR00409">
    <property type="entry name" value="PHDIOXRDTASE"/>
</dbReference>
<evidence type="ECO:0000256" key="5">
    <source>
        <dbReference type="ARBA" id="ARBA00023002"/>
    </source>
</evidence>
<evidence type="ECO:0000256" key="2">
    <source>
        <dbReference type="ARBA" id="ARBA00022630"/>
    </source>
</evidence>
<dbReference type="RefSeq" id="WP_064393678.1">
    <property type="nucleotide sequence ID" value="NZ_LQIR01000001.1"/>
</dbReference>
<dbReference type="PANTHER" id="PTHR47354">
    <property type="entry name" value="NADH OXIDOREDUCTASE HCR"/>
    <property type="match status" value="1"/>
</dbReference>
<keyword evidence="3" id="KW-0001">2Fe-2S</keyword>
<keyword evidence="2" id="KW-0285">Flavoprotein</keyword>
<dbReference type="GO" id="GO:0046872">
    <property type="term" value="F:metal ion binding"/>
    <property type="evidence" value="ECO:0007669"/>
    <property type="project" value="UniProtKB-KW"/>
</dbReference>
<evidence type="ECO:0000256" key="3">
    <source>
        <dbReference type="ARBA" id="ARBA00022714"/>
    </source>
</evidence>
<dbReference type="Gene3D" id="3.10.20.30">
    <property type="match status" value="1"/>
</dbReference>
<dbReference type="InterPro" id="IPR006058">
    <property type="entry name" value="2Fe2S_fd_BS"/>
</dbReference>